<feature type="transmembrane region" description="Helical" evidence="6">
    <location>
        <begin position="67"/>
        <end position="91"/>
    </location>
</feature>
<evidence type="ECO:0000256" key="1">
    <source>
        <dbReference type="ARBA" id="ARBA00004141"/>
    </source>
</evidence>
<reference evidence="8" key="2">
    <citation type="journal article" date="2021" name="Genome Biol. Evol.">
        <title>Developing a high-quality reference genome for a parasitic bivalve with doubly uniparental inheritance (Bivalvia: Unionida).</title>
        <authorList>
            <person name="Smith C.H."/>
        </authorList>
    </citation>
    <scope>NUCLEOTIDE SEQUENCE</scope>
    <source>
        <strain evidence="8">CHS0354</strain>
        <tissue evidence="8">Mantle</tissue>
    </source>
</reference>
<feature type="domain" description="Sugar phosphate transporter" evidence="7">
    <location>
        <begin position="30"/>
        <end position="323"/>
    </location>
</feature>
<evidence type="ECO:0000256" key="2">
    <source>
        <dbReference type="ARBA" id="ARBA00022692"/>
    </source>
</evidence>
<dbReference type="InterPro" id="IPR004853">
    <property type="entry name" value="Sugar_P_trans_dom"/>
</dbReference>
<feature type="transmembrane region" description="Helical" evidence="6">
    <location>
        <begin position="29"/>
        <end position="47"/>
    </location>
</feature>
<evidence type="ECO:0000256" key="4">
    <source>
        <dbReference type="ARBA" id="ARBA00023136"/>
    </source>
</evidence>
<reference evidence="8" key="1">
    <citation type="journal article" date="2021" name="Genome Biol. Evol.">
        <title>A High-Quality Reference Genome for a Parasitic Bivalve with Doubly Uniparental Inheritance (Bivalvia: Unionida).</title>
        <authorList>
            <person name="Smith C.H."/>
        </authorList>
    </citation>
    <scope>NUCLEOTIDE SEQUENCE</scope>
    <source>
        <strain evidence="8">CHS0354</strain>
    </source>
</reference>
<dbReference type="Proteomes" id="UP001195483">
    <property type="component" value="Unassembled WGS sequence"/>
</dbReference>
<protein>
    <recommendedName>
        <fullName evidence="7">Sugar phosphate transporter domain-containing protein</fullName>
    </recommendedName>
</protein>
<name>A0AAE0RV40_9BIVA</name>
<comment type="subcellular location">
    <subcellularLocation>
        <location evidence="1">Membrane</location>
        <topology evidence="1">Multi-pass membrane protein</topology>
    </subcellularLocation>
</comment>
<organism evidence="8 9">
    <name type="scientific">Potamilus streckersoni</name>
    <dbReference type="NCBI Taxonomy" id="2493646"/>
    <lineage>
        <taxon>Eukaryota</taxon>
        <taxon>Metazoa</taxon>
        <taxon>Spiralia</taxon>
        <taxon>Lophotrochozoa</taxon>
        <taxon>Mollusca</taxon>
        <taxon>Bivalvia</taxon>
        <taxon>Autobranchia</taxon>
        <taxon>Heteroconchia</taxon>
        <taxon>Palaeoheterodonta</taxon>
        <taxon>Unionida</taxon>
        <taxon>Unionoidea</taxon>
        <taxon>Unionidae</taxon>
        <taxon>Ambleminae</taxon>
        <taxon>Lampsilini</taxon>
        <taxon>Potamilus</taxon>
    </lineage>
</organism>
<feature type="transmembrane region" description="Helical" evidence="6">
    <location>
        <begin position="186"/>
        <end position="205"/>
    </location>
</feature>
<feature type="transmembrane region" description="Helical" evidence="6">
    <location>
        <begin position="256"/>
        <end position="276"/>
    </location>
</feature>
<evidence type="ECO:0000313" key="9">
    <source>
        <dbReference type="Proteomes" id="UP001195483"/>
    </source>
</evidence>
<keyword evidence="4 6" id="KW-0472">Membrane</keyword>
<sequence>MKKVLNRENNYKDKMEDQKRDESFLMKSAKIAGVVSAYWFISISMVFLNKYLLSSKELQLDAPFFVTWYQCVATVILCALLSFCSKIFPGFVQFPEFRVDPKLCRSTLICSLVFVSMITFNNLCLRNLGVAFYNVGRSLTTVFNVVFTYVMLKQMTSWKALACCGVIVMGFLLGVDQEGLTGTLSWSGVVYGVLASASVALYAIYMKKVLSIVDDNVWKLTLYNNINASFLFLPLILFSGEANTIYNFPLLFNPHFWFLMTMSGIFGFSIGYVTGLQIQYTSPLTHNISGTAKACAQTIIACIYYKDVKTSLWWVSNFTVLGGSTAYTEVKRREMKVQHNKDVEAQKHDQQSDDMKESFK</sequence>
<reference evidence="8" key="3">
    <citation type="submission" date="2023-05" db="EMBL/GenBank/DDBJ databases">
        <authorList>
            <person name="Smith C.H."/>
        </authorList>
    </citation>
    <scope>NUCLEOTIDE SEQUENCE</scope>
    <source>
        <strain evidence="8">CHS0354</strain>
        <tissue evidence="8">Mantle</tissue>
    </source>
</reference>
<keyword evidence="9" id="KW-1185">Reference proteome</keyword>
<evidence type="ECO:0000256" key="5">
    <source>
        <dbReference type="SAM" id="MobiDB-lite"/>
    </source>
</evidence>
<feature type="region of interest" description="Disordered" evidence="5">
    <location>
        <begin position="338"/>
        <end position="360"/>
    </location>
</feature>
<evidence type="ECO:0000313" key="8">
    <source>
        <dbReference type="EMBL" id="KAK3580161.1"/>
    </source>
</evidence>
<dbReference type="Pfam" id="PF03151">
    <property type="entry name" value="TPT"/>
    <property type="match status" value="1"/>
</dbReference>
<feature type="transmembrane region" description="Helical" evidence="6">
    <location>
        <begin position="103"/>
        <end position="120"/>
    </location>
</feature>
<evidence type="ECO:0000259" key="7">
    <source>
        <dbReference type="Pfam" id="PF03151"/>
    </source>
</evidence>
<dbReference type="GO" id="GO:0016020">
    <property type="term" value="C:membrane"/>
    <property type="evidence" value="ECO:0007669"/>
    <property type="project" value="UniProtKB-SubCell"/>
</dbReference>
<keyword evidence="2 6" id="KW-0812">Transmembrane</keyword>
<proteinExistence type="predicted"/>
<evidence type="ECO:0000256" key="6">
    <source>
        <dbReference type="SAM" id="Phobius"/>
    </source>
</evidence>
<dbReference type="AlphaFoldDB" id="A0AAE0RV40"/>
<comment type="caution">
    <text evidence="8">The sequence shown here is derived from an EMBL/GenBank/DDBJ whole genome shotgun (WGS) entry which is preliminary data.</text>
</comment>
<dbReference type="PANTHER" id="PTHR11132">
    <property type="entry name" value="SOLUTE CARRIER FAMILY 35"/>
    <property type="match status" value="1"/>
</dbReference>
<evidence type="ECO:0000256" key="3">
    <source>
        <dbReference type="ARBA" id="ARBA00022989"/>
    </source>
</evidence>
<accession>A0AAE0RV40</accession>
<feature type="transmembrane region" description="Helical" evidence="6">
    <location>
        <begin position="132"/>
        <end position="151"/>
    </location>
</feature>
<keyword evidence="3 6" id="KW-1133">Transmembrane helix</keyword>
<feature type="transmembrane region" description="Helical" evidence="6">
    <location>
        <begin position="217"/>
        <end position="236"/>
    </location>
</feature>
<dbReference type="EMBL" id="JAEAOA010001802">
    <property type="protein sequence ID" value="KAK3580161.1"/>
    <property type="molecule type" value="Genomic_DNA"/>
</dbReference>
<dbReference type="InterPro" id="IPR050186">
    <property type="entry name" value="TPT_transporter"/>
</dbReference>
<gene>
    <name evidence="8" type="ORF">CHS0354_030276</name>
</gene>